<reference evidence="1 2" key="1">
    <citation type="submission" date="2016-10" db="EMBL/GenBank/DDBJ databases">
        <authorList>
            <person name="de Groot N.N."/>
        </authorList>
    </citation>
    <scope>NUCLEOTIDE SEQUENCE [LARGE SCALE GENOMIC DNA]</scope>
    <source>
        <strain evidence="1 2">CGMCC 1.8891</strain>
    </source>
</reference>
<dbReference type="STRING" id="576117.SAMN04488138_13216"/>
<proteinExistence type="predicted"/>
<evidence type="ECO:0008006" key="3">
    <source>
        <dbReference type="Google" id="ProtNLM"/>
    </source>
</evidence>
<dbReference type="AlphaFoldDB" id="A0A1I3WVC0"/>
<accession>A0A1I3WVC0</accession>
<dbReference type="Gene3D" id="3.40.630.30">
    <property type="match status" value="1"/>
</dbReference>
<evidence type="ECO:0000313" key="2">
    <source>
        <dbReference type="Proteomes" id="UP000183299"/>
    </source>
</evidence>
<evidence type="ECO:0000313" key="1">
    <source>
        <dbReference type="EMBL" id="SFK11465.1"/>
    </source>
</evidence>
<name>A0A1I3WVC0_9RHOB</name>
<sequence length="87" mass="9601">MSTLMSRSQMPKPKFRVGWFDKASHDCEAFSCGVAGTDRWFKASITDQVKTNRLRVWCAVDTEERAVGFYGLSAHSVGAETAPAQQG</sequence>
<protein>
    <recommendedName>
        <fullName evidence="3">Acetyltransferase (GNAT) domain-containing protein</fullName>
    </recommendedName>
</protein>
<gene>
    <name evidence="1" type="ORF">SAMN04488138_13216</name>
</gene>
<organism evidence="1 2">
    <name type="scientific">Celeribacter halophilus</name>
    <dbReference type="NCBI Taxonomy" id="576117"/>
    <lineage>
        <taxon>Bacteria</taxon>
        <taxon>Pseudomonadati</taxon>
        <taxon>Pseudomonadota</taxon>
        <taxon>Alphaproteobacteria</taxon>
        <taxon>Rhodobacterales</taxon>
        <taxon>Roseobacteraceae</taxon>
        <taxon>Celeribacter</taxon>
    </lineage>
</organism>
<dbReference type="EMBL" id="FORY01000032">
    <property type="protein sequence ID" value="SFK11465.1"/>
    <property type="molecule type" value="Genomic_DNA"/>
</dbReference>
<keyword evidence="2" id="KW-1185">Reference proteome</keyword>
<dbReference type="Proteomes" id="UP000183299">
    <property type="component" value="Unassembled WGS sequence"/>
</dbReference>